<sequence>MALSRKCANSTYKHSVWDNQKSAHGTYRVKINNET</sequence>
<accession>A0A0N4T7E3</accession>
<evidence type="ECO:0000313" key="3">
    <source>
        <dbReference type="WBParaSite" id="BPAG_0000413001-mRNA-1"/>
    </source>
</evidence>
<dbReference type="AlphaFoldDB" id="A0A0N4T7E3"/>
<dbReference type="EMBL" id="UZAD01001713">
    <property type="protein sequence ID" value="VDN85280.1"/>
    <property type="molecule type" value="Genomic_DNA"/>
</dbReference>
<reference evidence="1 2" key="2">
    <citation type="submission" date="2018-11" db="EMBL/GenBank/DDBJ databases">
        <authorList>
            <consortium name="Pathogen Informatics"/>
        </authorList>
    </citation>
    <scope>NUCLEOTIDE SEQUENCE [LARGE SCALE GENOMIC DNA]</scope>
</reference>
<name>A0A0N4T7E3_BRUPA</name>
<evidence type="ECO:0000313" key="1">
    <source>
        <dbReference type="EMBL" id="VDN85280.1"/>
    </source>
</evidence>
<proteinExistence type="predicted"/>
<reference evidence="3" key="1">
    <citation type="submission" date="2017-02" db="UniProtKB">
        <authorList>
            <consortium name="WormBaseParasite"/>
        </authorList>
    </citation>
    <scope>IDENTIFICATION</scope>
</reference>
<organism evidence="3">
    <name type="scientific">Brugia pahangi</name>
    <name type="common">Filarial nematode worm</name>
    <dbReference type="NCBI Taxonomy" id="6280"/>
    <lineage>
        <taxon>Eukaryota</taxon>
        <taxon>Metazoa</taxon>
        <taxon>Ecdysozoa</taxon>
        <taxon>Nematoda</taxon>
        <taxon>Chromadorea</taxon>
        <taxon>Rhabditida</taxon>
        <taxon>Spirurina</taxon>
        <taxon>Spiruromorpha</taxon>
        <taxon>Filarioidea</taxon>
        <taxon>Onchocercidae</taxon>
        <taxon>Brugia</taxon>
    </lineage>
</organism>
<keyword evidence="2" id="KW-1185">Reference proteome</keyword>
<gene>
    <name evidence="1" type="ORF">BPAG_LOCUS4094</name>
</gene>
<protein>
    <submittedName>
        <fullName evidence="3">Site-specific integrase</fullName>
    </submittedName>
</protein>
<evidence type="ECO:0000313" key="2">
    <source>
        <dbReference type="Proteomes" id="UP000278627"/>
    </source>
</evidence>
<dbReference type="Proteomes" id="UP000278627">
    <property type="component" value="Unassembled WGS sequence"/>
</dbReference>
<dbReference type="WBParaSite" id="BPAG_0000413001-mRNA-1">
    <property type="protein sequence ID" value="BPAG_0000413001-mRNA-1"/>
    <property type="gene ID" value="BPAG_0000413001"/>
</dbReference>